<gene>
    <name evidence="1" type="ORF">I6G47_01035</name>
</gene>
<evidence type="ECO:0000313" key="1">
    <source>
        <dbReference type="EMBL" id="QPS81700.1"/>
    </source>
</evidence>
<name>A0A7T2YU77_9BURK</name>
<accession>A0A7T2YU77</accession>
<dbReference type="EMBL" id="CP065748">
    <property type="protein sequence ID" value="QPS81700.1"/>
    <property type="molecule type" value="Genomic_DNA"/>
</dbReference>
<dbReference type="RefSeq" id="WP_016453335.1">
    <property type="nucleotide sequence ID" value="NZ_CP065748.1"/>
</dbReference>
<dbReference type="KEGG" id="dla:I6G47_01035"/>
<proteinExistence type="predicted"/>
<sequence>MIPALYTHVAAAAVAAVLAWQFQGARLGAELAEARLETTTQQLATSTAQRAADARVRQAEQAMNTKYQGALNAARDREALLRRDFDQLRTVSDGLREQSADAARRLASAPPAAVIEYATALGAVFEDCRAAYGDMAAAAAGHAADVQTLGAAWPVIPSPSLPVAGTTAEGNP</sequence>
<dbReference type="Proteomes" id="UP000595064">
    <property type="component" value="Chromosome"/>
</dbReference>
<reference evidence="1 2" key="1">
    <citation type="submission" date="2020-12" db="EMBL/GenBank/DDBJ databases">
        <title>FDA dAtabase for Regulatory Grade micrObial Sequences (FDA-ARGOS): Supporting development and validation of Infectious Disease Dx tests.</title>
        <authorList>
            <person name="Sproer C."/>
            <person name="Gronow S."/>
            <person name="Severitt S."/>
            <person name="Schroder I."/>
            <person name="Tallon L."/>
            <person name="Sadzewicz L."/>
            <person name="Zhao X."/>
            <person name="Boylan J."/>
            <person name="Ott S."/>
            <person name="Bowen H."/>
            <person name="Vavikolanu K."/>
            <person name="Mehta A."/>
            <person name="Aluvathingal J."/>
            <person name="Nadendla S."/>
            <person name="Lowell S."/>
            <person name="Myers T."/>
            <person name="Yan Y."/>
            <person name="Sichtig H."/>
        </authorList>
    </citation>
    <scope>NUCLEOTIDE SEQUENCE [LARGE SCALE GENOMIC DNA]</scope>
    <source>
        <strain evidence="1 2">FDAARGOS_890</strain>
    </source>
</reference>
<organism evidence="1 2">
    <name type="scientific">Delftia lacustris</name>
    <dbReference type="NCBI Taxonomy" id="558537"/>
    <lineage>
        <taxon>Bacteria</taxon>
        <taxon>Pseudomonadati</taxon>
        <taxon>Pseudomonadota</taxon>
        <taxon>Betaproteobacteria</taxon>
        <taxon>Burkholderiales</taxon>
        <taxon>Comamonadaceae</taxon>
        <taxon>Delftia</taxon>
    </lineage>
</organism>
<evidence type="ECO:0000313" key="2">
    <source>
        <dbReference type="Proteomes" id="UP000595064"/>
    </source>
</evidence>
<protein>
    <submittedName>
        <fullName evidence="1">Uncharacterized protein</fullName>
    </submittedName>
</protein>
<keyword evidence="2" id="KW-1185">Reference proteome</keyword>
<dbReference type="AlphaFoldDB" id="A0A7T2YU77"/>